<proteinExistence type="predicted"/>
<dbReference type="PROSITE" id="PS50097">
    <property type="entry name" value="BTB"/>
    <property type="match status" value="1"/>
</dbReference>
<dbReference type="CDD" id="cd00121">
    <property type="entry name" value="MATH"/>
    <property type="match status" value="1"/>
</dbReference>
<keyword evidence="4" id="KW-1185">Reference proteome</keyword>
<dbReference type="InterPro" id="IPR008974">
    <property type="entry name" value="TRAF-like"/>
</dbReference>
<dbReference type="Gene3D" id="2.30.180.10">
    <property type="entry name" value="FAS1 domain"/>
    <property type="match status" value="1"/>
</dbReference>
<organism evidence="3 4">
    <name type="scientific">Chlorella vulgaris</name>
    <name type="common">Green alga</name>
    <dbReference type="NCBI Taxonomy" id="3077"/>
    <lineage>
        <taxon>Eukaryota</taxon>
        <taxon>Viridiplantae</taxon>
        <taxon>Chlorophyta</taxon>
        <taxon>core chlorophytes</taxon>
        <taxon>Trebouxiophyceae</taxon>
        <taxon>Chlorellales</taxon>
        <taxon>Chlorellaceae</taxon>
        <taxon>Chlorella clade</taxon>
        <taxon>Chlorella</taxon>
    </lineage>
</organism>
<dbReference type="SUPFAM" id="SSF82153">
    <property type="entry name" value="FAS1 domain"/>
    <property type="match status" value="1"/>
</dbReference>
<dbReference type="EMBL" id="SIDB01000002">
    <property type="protein sequence ID" value="KAI3436713.1"/>
    <property type="molecule type" value="Genomic_DNA"/>
</dbReference>
<accession>A0A9D4TX21</accession>
<evidence type="ECO:0000313" key="3">
    <source>
        <dbReference type="EMBL" id="KAI3436713.1"/>
    </source>
</evidence>
<dbReference type="SUPFAM" id="SSF49599">
    <property type="entry name" value="TRAF domain-like"/>
    <property type="match status" value="1"/>
</dbReference>
<dbReference type="OrthoDB" id="515704at2759"/>
<evidence type="ECO:0000259" key="2">
    <source>
        <dbReference type="PROSITE" id="PS50097"/>
    </source>
</evidence>
<dbReference type="AlphaFoldDB" id="A0A9D4TX21"/>
<dbReference type="InterPro" id="IPR036378">
    <property type="entry name" value="FAS1_dom_sf"/>
</dbReference>
<gene>
    <name evidence="3" type="ORF">D9Q98_006128</name>
</gene>
<protein>
    <recommendedName>
        <fullName evidence="2">BTB domain-containing protein</fullName>
    </recommendedName>
</protein>
<dbReference type="Gene3D" id="2.60.210.10">
    <property type="entry name" value="Apoptosis, Tumor Necrosis Factor Receptor Associated Protein 2, Chain A"/>
    <property type="match status" value="1"/>
</dbReference>
<comment type="pathway">
    <text evidence="1">Protein modification; protein ubiquitination.</text>
</comment>
<evidence type="ECO:0000256" key="1">
    <source>
        <dbReference type="ARBA" id="ARBA00004906"/>
    </source>
</evidence>
<dbReference type="InterPro" id="IPR000782">
    <property type="entry name" value="FAS1_domain"/>
</dbReference>
<reference evidence="3" key="1">
    <citation type="journal article" date="2019" name="Plant J.">
        <title>Chlorella vulgaris genome assembly and annotation reveals the molecular basis for metabolic acclimation to high light conditions.</title>
        <authorList>
            <person name="Cecchin M."/>
            <person name="Marcolungo L."/>
            <person name="Rossato M."/>
            <person name="Girolomoni L."/>
            <person name="Cosentino E."/>
            <person name="Cuine S."/>
            <person name="Li-Beisson Y."/>
            <person name="Delledonne M."/>
            <person name="Ballottari M."/>
        </authorList>
    </citation>
    <scope>NUCLEOTIDE SEQUENCE</scope>
    <source>
        <strain evidence="3">211/11P</strain>
    </source>
</reference>
<sequence>MVPLLSELHIEEPQRFYLGSSGLDELANGRIKLGEVVLPFHSQIVAAQSSVLRDLFRSLRTAEDSAAQAGMIELETPFKDFGLEEVLFLLRFVYHATDATLANFKSAAAHAPGIMRLAHSLDVSGPLLAAADEFVGNEMTGAEAALKWLPLAETCDLKSAWSRGIRALAVELSTGKGAPYAAHLAMQKVANSLSQDSILAVMAAVAAACHESAPVADHVPAASLLAHWRAIDLQPGDGKYTYEHSYMLTEFSKRQSSIFSPEFEAAGYQWRLQVVVKDDKLGLYLLPSTATSFQVAFTLELIDQVGAFNGSFLHAQVYGMPSPIVLHADMQLNGEVYSVGADACVVVARPGSYYAPNFYAAFKKAGLTRFAALVDRAGLRGYFSDPALKITAWPPRDYAFDEILKDIGCTFPELLRNRQLVKNLVLYHTTPGKRVFTSQWPAWPKAKYIPSGLHKQWLKIEMDDQNTGKPGDDWMTYDIDGTDDDAELEEPVVKFGNKLIGRPQRNGCADSGGLMSVIDDVMTYKGLKSKWKKSLRG</sequence>
<dbReference type="InterPro" id="IPR011333">
    <property type="entry name" value="SKP1/BTB/POZ_sf"/>
</dbReference>
<dbReference type="InterPro" id="IPR000210">
    <property type="entry name" value="BTB/POZ_dom"/>
</dbReference>
<evidence type="ECO:0000313" key="4">
    <source>
        <dbReference type="Proteomes" id="UP001055712"/>
    </source>
</evidence>
<name>A0A9D4TX21_CHLVU</name>
<dbReference type="Pfam" id="PF02469">
    <property type="entry name" value="Fasciclin"/>
    <property type="match status" value="1"/>
</dbReference>
<dbReference type="Gene3D" id="3.30.710.10">
    <property type="entry name" value="Potassium Channel Kv1.1, Chain A"/>
    <property type="match status" value="1"/>
</dbReference>
<dbReference type="Proteomes" id="UP001055712">
    <property type="component" value="Unassembled WGS sequence"/>
</dbReference>
<reference evidence="3" key="2">
    <citation type="submission" date="2020-11" db="EMBL/GenBank/DDBJ databases">
        <authorList>
            <person name="Cecchin M."/>
            <person name="Marcolungo L."/>
            <person name="Rossato M."/>
            <person name="Girolomoni L."/>
            <person name="Cosentino E."/>
            <person name="Cuine S."/>
            <person name="Li-Beisson Y."/>
            <person name="Delledonne M."/>
            <person name="Ballottari M."/>
        </authorList>
    </citation>
    <scope>NUCLEOTIDE SEQUENCE</scope>
    <source>
        <strain evidence="3">211/11P</strain>
        <tissue evidence="3">Whole cell</tissue>
    </source>
</reference>
<feature type="domain" description="BTB" evidence="2">
    <location>
        <begin position="27"/>
        <end position="94"/>
    </location>
</feature>
<dbReference type="InterPro" id="IPR002083">
    <property type="entry name" value="MATH/TRAF_dom"/>
</dbReference>
<comment type="caution">
    <text evidence="3">The sequence shown here is derived from an EMBL/GenBank/DDBJ whole genome shotgun (WGS) entry which is preliminary data.</text>
</comment>